<dbReference type="Proteomes" id="UP000054565">
    <property type="component" value="Unassembled WGS sequence"/>
</dbReference>
<reference evidence="2" key="1">
    <citation type="journal article" date="2010" name="Genome Res.">
        <title>Population genomic sequencing of Coccidioides fungi reveals recent hybridization and transposon control.</title>
        <authorList>
            <person name="Neafsey D.E."/>
            <person name="Barker B.M."/>
            <person name="Sharpton T.J."/>
            <person name="Stajich J.E."/>
            <person name="Park D.J."/>
            <person name="Whiston E."/>
            <person name="Hung C.-Y."/>
            <person name="McMahan C."/>
            <person name="White J."/>
            <person name="Sykes S."/>
            <person name="Heiman D."/>
            <person name="Young S."/>
            <person name="Zeng Q."/>
            <person name="Abouelleil A."/>
            <person name="Aftuck L."/>
            <person name="Bessette D."/>
            <person name="Brown A."/>
            <person name="FitzGerald M."/>
            <person name="Lui A."/>
            <person name="Macdonald J.P."/>
            <person name="Priest M."/>
            <person name="Orbach M.J."/>
            <person name="Galgiani J.N."/>
            <person name="Kirkland T.N."/>
            <person name="Cole G.T."/>
            <person name="Birren B.W."/>
            <person name="Henn M.R."/>
            <person name="Taylor J.W."/>
            <person name="Rounsley S.D."/>
        </authorList>
    </citation>
    <scope>NUCLEOTIDE SEQUENCE [LARGE SCALE GENOMIC DNA]</scope>
    <source>
        <strain evidence="2">RMSCC 2394</strain>
    </source>
</reference>
<sequence length="73" mass="8499">MDVITDFSTSLNFEKVQFDCILVVVNQLTKITHFISITKKLISEKLVHLFVHKIVRLHELSFTRAVPAKLYQL</sequence>
<proteinExistence type="predicted"/>
<protein>
    <submittedName>
        <fullName evidence="1">Uncharacterized protein</fullName>
    </submittedName>
</protein>
<evidence type="ECO:0000313" key="1">
    <source>
        <dbReference type="EMBL" id="KMP04436.1"/>
    </source>
</evidence>
<name>A0A0J6Y6Y1_COCIT</name>
<dbReference type="AlphaFoldDB" id="A0A0J6Y6Y1"/>
<accession>A0A0J6Y6Y1</accession>
<organism evidence="1 2">
    <name type="scientific">Coccidioides immitis RMSCC 2394</name>
    <dbReference type="NCBI Taxonomy" id="404692"/>
    <lineage>
        <taxon>Eukaryota</taxon>
        <taxon>Fungi</taxon>
        <taxon>Dikarya</taxon>
        <taxon>Ascomycota</taxon>
        <taxon>Pezizomycotina</taxon>
        <taxon>Eurotiomycetes</taxon>
        <taxon>Eurotiomycetidae</taxon>
        <taxon>Onygenales</taxon>
        <taxon>Onygenaceae</taxon>
        <taxon>Coccidioides</taxon>
    </lineage>
</organism>
<dbReference type="EMBL" id="DS028095">
    <property type="protein sequence ID" value="KMP04436.1"/>
    <property type="molecule type" value="Genomic_DNA"/>
</dbReference>
<gene>
    <name evidence="1" type="ORF">CIRG_04118</name>
</gene>
<evidence type="ECO:0000313" key="2">
    <source>
        <dbReference type="Proteomes" id="UP000054565"/>
    </source>
</evidence>